<keyword evidence="1" id="KW-1133">Transmembrane helix</keyword>
<evidence type="ECO:0000313" key="3">
    <source>
        <dbReference type="Proteomes" id="UP001345963"/>
    </source>
</evidence>
<reference evidence="2 3" key="1">
    <citation type="submission" date="2021-07" db="EMBL/GenBank/DDBJ databases">
        <authorList>
            <person name="Palmer J.M."/>
        </authorList>
    </citation>
    <scope>NUCLEOTIDE SEQUENCE [LARGE SCALE GENOMIC DNA]</scope>
    <source>
        <strain evidence="2 3">AT_MEX2019</strain>
        <tissue evidence="2">Muscle</tissue>
    </source>
</reference>
<comment type="caution">
    <text evidence="2">The sequence shown here is derived from an EMBL/GenBank/DDBJ whole genome shotgun (WGS) entry which is preliminary data.</text>
</comment>
<keyword evidence="1" id="KW-0812">Transmembrane</keyword>
<keyword evidence="3" id="KW-1185">Reference proteome</keyword>
<protein>
    <submittedName>
        <fullName evidence="2">Uncharacterized protein</fullName>
    </submittedName>
</protein>
<dbReference type="EMBL" id="JAHUTI010060812">
    <property type="protein sequence ID" value="MED6252099.1"/>
    <property type="molecule type" value="Genomic_DNA"/>
</dbReference>
<organism evidence="2 3">
    <name type="scientific">Ataeniobius toweri</name>
    <dbReference type="NCBI Taxonomy" id="208326"/>
    <lineage>
        <taxon>Eukaryota</taxon>
        <taxon>Metazoa</taxon>
        <taxon>Chordata</taxon>
        <taxon>Craniata</taxon>
        <taxon>Vertebrata</taxon>
        <taxon>Euteleostomi</taxon>
        <taxon>Actinopterygii</taxon>
        <taxon>Neopterygii</taxon>
        <taxon>Teleostei</taxon>
        <taxon>Neoteleostei</taxon>
        <taxon>Acanthomorphata</taxon>
        <taxon>Ovalentaria</taxon>
        <taxon>Atherinomorphae</taxon>
        <taxon>Cyprinodontiformes</taxon>
        <taxon>Goodeidae</taxon>
        <taxon>Ataeniobius</taxon>
    </lineage>
</organism>
<accession>A0ABU7BRT8</accession>
<name>A0ABU7BRT8_9TELE</name>
<feature type="transmembrane region" description="Helical" evidence="1">
    <location>
        <begin position="34"/>
        <end position="58"/>
    </location>
</feature>
<evidence type="ECO:0000313" key="2">
    <source>
        <dbReference type="EMBL" id="MED6252099.1"/>
    </source>
</evidence>
<evidence type="ECO:0000256" key="1">
    <source>
        <dbReference type="SAM" id="Phobius"/>
    </source>
</evidence>
<proteinExistence type="predicted"/>
<keyword evidence="1" id="KW-0472">Membrane</keyword>
<gene>
    <name evidence="2" type="ORF">ATANTOWER_007008</name>
</gene>
<dbReference type="Proteomes" id="UP001345963">
    <property type="component" value="Unassembled WGS sequence"/>
</dbReference>
<sequence length="155" mass="17376">MEHKEELETRERNARLAALAVCRYLSKKASRISVCFLISGISTISLLGLPLFVSSMLLRFSTWLSHQSAALLPPLTYLFVHPHTPTDINIWEVVNRDTASVTVKHNHLTAPVTYRSPTDLLTTMPDQNLNSSPDDSSFLALVTENKHFRTALTCL</sequence>